<dbReference type="InterPro" id="IPR028094">
    <property type="entry name" value="RTC4_C"/>
</dbReference>
<dbReference type="Pfam" id="PF14474">
    <property type="entry name" value="RTC4"/>
    <property type="match status" value="1"/>
</dbReference>
<evidence type="ECO:0000313" key="10">
    <source>
        <dbReference type="EMBL" id="PCH44453.1"/>
    </source>
</evidence>
<feature type="non-terminal residue" evidence="10">
    <location>
        <position position="670"/>
    </location>
</feature>
<feature type="compositionally biased region" description="Low complexity" evidence="8">
    <location>
        <begin position="223"/>
        <end position="239"/>
    </location>
</feature>
<dbReference type="STRING" id="742152.A0A2H3JWV5"/>
<feature type="compositionally biased region" description="Basic and acidic residues" evidence="8">
    <location>
        <begin position="104"/>
        <end position="118"/>
    </location>
</feature>
<evidence type="ECO:0000256" key="6">
    <source>
        <dbReference type="ARBA" id="ARBA00022490"/>
    </source>
</evidence>
<feature type="region of interest" description="Disordered" evidence="8">
    <location>
        <begin position="628"/>
        <end position="670"/>
    </location>
</feature>
<dbReference type="OrthoDB" id="128308at2759"/>
<feature type="compositionally biased region" description="Polar residues" evidence="8">
    <location>
        <begin position="210"/>
        <end position="221"/>
    </location>
</feature>
<evidence type="ECO:0000259" key="9">
    <source>
        <dbReference type="SMART" id="SM01312"/>
    </source>
</evidence>
<evidence type="ECO:0000256" key="7">
    <source>
        <dbReference type="ARBA" id="ARBA00023242"/>
    </source>
</evidence>
<accession>A0A2H3JWV5</accession>
<dbReference type="AlphaFoldDB" id="A0A2H3JWV5"/>
<comment type="similarity">
    <text evidence="4">Belongs to the RTC4 family.</text>
</comment>
<gene>
    <name evidence="10" type="ORF">WOLCODRAFT_123606</name>
</gene>
<keyword evidence="6" id="KW-0963">Cytoplasm</keyword>
<dbReference type="PANTHER" id="PTHR41391:SF1">
    <property type="entry name" value="RESTRICTION OF TELOMERE CAPPING PROTEIN 4"/>
    <property type="match status" value="1"/>
</dbReference>
<feature type="compositionally biased region" description="Basic and acidic residues" evidence="8">
    <location>
        <begin position="68"/>
        <end position="84"/>
    </location>
</feature>
<dbReference type="EMBL" id="KB468157">
    <property type="protein sequence ID" value="PCH44453.1"/>
    <property type="molecule type" value="Genomic_DNA"/>
</dbReference>
<reference evidence="10 11" key="1">
    <citation type="journal article" date="2012" name="Science">
        <title>The Paleozoic origin of enzymatic lignin decomposition reconstructed from 31 fungal genomes.</title>
        <authorList>
            <person name="Floudas D."/>
            <person name="Binder M."/>
            <person name="Riley R."/>
            <person name="Barry K."/>
            <person name="Blanchette R.A."/>
            <person name="Henrissat B."/>
            <person name="Martinez A.T."/>
            <person name="Otillar R."/>
            <person name="Spatafora J.W."/>
            <person name="Yadav J.S."/>
            <person name="Aerts A."/>
            <person name="Benoit I."/>
            <person name="Boyd A."/>
            <person name="Carlson A."/>
            <person name="Copeland A."/>
            <person name="Coutinho P.M."/>
            <person name="de Vries R.P."/>
            <person name="Ferreira P."/>
            <person name="Findley K."/>
            <person name="Foster B."/>
            <person name="Gaskell J."/>
            <person name="Glotzer D."/>
            <person name="Gorecki P."/>
            <person name="Heitman J."/>
            <person name="Hesse C."/>
            <person name="Hori C."/>
            <person name="Igarashi K."/>
            <person name="Jurgens J.A."/>
            <person name="Kallen N."/>
            <person name="Kersten P."/>
            <person name="Kohler A."/>
            <person name="Kuees U."/>
            <person name="Kumar T.K.A."/>
            <person name="Kuo A."/>
            <person name="LaButti K."/>
            <person name="Larrondo L.F."/>
            <person name="Lindquist E."/>
            <person name="Ling A."/>
            <person name="Lombard V."/>
            <person name="Lucas S."/>
            <person name="Lundell T."/>
            <person name="Martin R."/>
            <person name="McLaughlin D.J."/>
            <person name="Morgenstern I."/>
            <person name="Morin E."/>
            <person name="Murat C."/>
            <person name="Nagy L.G."/>
            <person name="Nolan M."/>
            <person name="Ohm R.A."/>
            <person name="Patyshakuliyeva A."/>
            <person name="Rokas A."/>
            <person name="Ruiz-Duenas F.J."/>
            <person name="Sabat G."/>
            <person name="Salamov A."/>
            <person name="Samejima M."/>
            <person name="Schmutz J."/>
            <person name="Slot J.C."/>
            <person name="St John F."/>
            <person name="Stenlid J."/>
            <person name="Sun H."/>
            <person name="Sun S."/>
            <person name="Syed K."/>
            <person name="Tsang A."/>
            <person name="Wiebenga A."/>
            <person name="Young D."/>
            <person name="Pisabarro A."/>
            <person name="Eastwood D.C."/>
            <person name="Martin F."/>
            <person name="Cullen D."/>
            <person name="Grigoriev I.V."/>
            <person name="Hibbett D.S."/>
        </authorList>
    </citation>
    <scope>NUCLEOTIDE SEQUENCE [LARGE SCALE GENOMIC DNA]</scope>
    <source>
        <strain evidence="10 11">MD-104</strain>
    </source>
</reference>
<keyword evidence="7" id="KW-0539">Nucleus</keyword>
<organism evidence="10 11">
    <name type="scientific">Wolfiporia cocos (strain MD-104)</name>
    <name type="common">Brown rot fungus</name>
    <dbReference type="NCBI Taxonomy" id="742152"/>
    <lineage>
        <taxon>Eukaryota</taxon>
        <taxon>Fungi</taxon>
        <taxon>Dikarya</taxon>
        <taxon>Basidiomycota</taxon>
        <taxon>Agaricomycotina</taxon>
        <taxon>Agaricomycetes</taxon>
        <taxon>Polyporales</taxon>
        <taxon>Phaeolaceae</taxon>
        <taxon>Wolfiporia</taxon>
    </lineage>
</organism>
<dbReference type="OMA" id="LEICMRI"/>
<proteinExistence type="inferred from homology"/>
<keyword evidence="11" id="KW-1185">Reference proteome</keyword>
<comment type="subcellular location">
    <subcellularLocation>
        <location evidence="3">Cytoplasm</location>
    </subcellularLocation>
    <subcellularLocation>
        <location evidence="2">Nucleus</location>
    </subcellularLocation>
</comment>
<feature type="compositionally biased region" description="Polar residues" evidence="8">
    <location>
        <begin position="309"/>
        <end position="318"/>
    </location>
</feature>
<name>A0A2H3JWV5_WOLCO</name>
<dbReference type="SMART" id="SM01312">
    <property type="entry name" value="RTC4"/>
    <property type="match status" value="1"/>
</dbReference>
<evidence type="ECO:0000256" key="1">
    <source>
        <dbReference type="ARBA" id="ARBA00002738"/>
    </source>
</evidence>
<dbReference type="PANTHER" id="PTHR41391">
    <property type="entry name" value="RESTRICTION OF TELOMERE CAPPING PROTEIN 4"/>
    <property type="match status" value="1"/>
</dbReference>
<evidence type="ECO:0000256" key="3">
    <source>
        <dbReference type="ARBA" id="ARBA00004496"/>
    </source>
</evidence>
<feature type="region of interest" description="Disordered" evidence="8">
    <location>
        <begin position="309"/>
        <end position="333"/>
    </location>
</feature>
<feature type="compositionally biased region" description="Basic and acidic residues" evidence="8">
    <location>
        <begin position="1"/>
        <end position="10"/>
    </location>
</feature>
<dbReference type="GO" id="GO:0005634">
    <property type="term" value="C:nucleus"/>
    <property type="evidence" value="ECO:0007669"/>
    <property type="project" value="UniProtKB-SubCell"/>
</dbReference>
<feature type="region of interest" description="Disordered" evidence="8">
    <location>
        <begin position="1"/>
        <end position="291"/>
    </location>
</feature>
<evidence type="ECO:0000256" key="2">
    <source>
        <dbReference type="ARBA" id="ARBA00004123"/>
    </source>
</evidence>
<evidence type="ECO:0000256" key="5">
    <source>
        <dbReference type="ARBA" id="ARBA00015162"/>
    </source>
</evidence>
<evidence type="ECO:0000256" key="4">
    <source>
        <dbReference type="ARBA" id="ARBA00009461"/>
    </source>
</evidence>
<feature type="compositionally biased region" description="Acidic residues" evidence="8">
    <location>
        <begin position="632"/>
        <end position="644"/>
    </location>
</feature>
<dbReference type="Proteomes" id="UP000218811">
    <property type="component" value="Unassembled WGS sequence"/>
</dbReference>
<evidence type="ECO:0000256" key="8">
    <source>
        <dbReference type="SAM" id="MobiDB-lite"/>
    </source>
</evidence>
<feature type="domain" description="Restriction of telomere capping protein 4 C-terminal" evidence="9">
    <location>
        <begin position="456"/>
        <end position="606"/>
    </location>
</feature>
<sequence length="670" mass="74380">MPGFPPDKKLPSFKKKKKSNCDPGPSSQHSESSVTSTKATAGKATTRPTALRSQSTSPASTSPPALREAQKALETHTEHVARDAKGKKKAIPLNELSSNRGSRHSSEHLESGNDDDPKTPSPSATQRPRPRPAYNASRAKAASQEDVASQKPDDVSNKGKGRAGGSKKHVEAFPLMPPLEDDSSVPKTSKGKNKQANPITALSPVRQPDELSQSSQPNPVQALSPLSSSLVKSKSGLFSRLYTDRSPSRHAQQTSKRRKAMITPSPSSAGDTESESAHEDDSPLKASSVRPFPMQTQLYGETQSFGKRLSQELSSVDSASRGHKKRRPDADELLDEILRSSEVSDLEDDDDDPLFLDPNIDPKTLCPWCDEKLPQVPTPHLLHLIAIGSKASCRDVRPTNPLGLSAPLEAYIGACQRHRFESHQVPLAQQRGWPIQIDWDNLGARVRALKWHLQEIVDDVDEDFLPGAQRKELGEDSESDSDGERWVDRPRKRCVFWKDVVKRVRKNGSRQATGIAGQFSNFDKTQPGYYGEQGYVIIHQTIYNLFPPSSYDADSTLPLTPTDFNELVLMPEAALLLIMEDMEQTRGEALKTLRESTEYGVAMFPDEHADGAVGAGDQIIIERARRRRKELEEEERMEREEEDYWAAFDSEEPRKEKSCSRPRATQKTKY</sequence>
<protein>
    <recommendedName>
        <fullName evidence="5">Restriction of telomere capping protein 4</fullName>
    </recommendedName>
</protein>
<dbReference type="GO" id="GO:0005737">
    <property type="term" value="C:cytoplasm"/>
    <property type="evidence" value="ECO:0007669"/>
    <property type="project" value="UniProtKB-SubCell"/>
</dbReference>
<dbReference type="InterPro" id="IPR039024">
    <property type="entry name" value="RTC4"/>
</dbReference>
<feature type="compositionally biased region" description="Low complexity" evidence="8">
    <location>
        <begin position="26"/>
        <end position="65"/>
    </location>
</feature>
<comment type="function">
    <text evidence="1">May be involved in a process influencing telomere capping.</text>
</comment>
<evidence type="ECO:0000313" key="11">
    <source>
        <dbReference type="Proteomes" id="UP000218811"/>
    </source>
</evidence>